<protein>
    <submittedName>
        <fullName evidence="5">Efflux RND transporter periplasmic adaptor subunit</fullName>
    </submittedName>
</protein>
<accession>A0ABX8B6D9</accession>
<dbReference type="PANTHER" id="PTHR30469:SF15">
    <property type="entry name" value="HLYD FAMILY OF SECRETION PROTEINS"/>
    <property type="match status" value="1"/>
</dbReference>
<dbReference type="PANTHER" id="PTHR30469">
    <property type="entry name" value="MULTIDRUG RESISTANCE PROTEIN MDTA"/>
    <property type="match status" value="1"/>
</dbReference>
<organism evidence="5 6">
    <name type="scientific">Chloracidobacterium sp. N</name>
    <dbReference type="NCBI Taxonomy" id="2821540"/>
    <lineage>
        <taxon>Bacteria</taxon>
        <taxon>Pseudomonadati</taxon>
        <taxon>Acidobacteriota</taxon>
        <taxon>Terriglobia</taxon>
        <taxon>Terriglobales</taxon>
        <taxon>Acidobacteriaceae</taxon>
        <taxon>Chloracidobacterium</taxon>
        <taxon>Chloracidobacterium aggregatum</taxon>
    </lineage>
</organism>
<dbReference type="InterPro" id="IPR006143">
    <property type="entry name" value="RND_pump_MFP"/>
</dbReference>
<sequence length="444" mass="47872">MGRREGERLSVCRCGDNGIAAWVVGGLCLVALVLGGGCQRPAQNQASAATEVPTPVTVARVQVRMRPQSILATGNVVPWRQSAVASAAMGKVVDIPVDVGAVVREGQVLARLDDREARQRLAQAEAALAQAEAAEAQLRARLGLSGEVFDPRQTPEAEAAQAALTAAEAEARLAGATLERYERLARHDNITRAVLDEARTRLEAAQAQVQAARRRYAATLDGLRAEYAGLRAAQARIAEARAAVALAQKAVEDTTVRAPFAGYVAERFANVGEYVTPEKPLMELVVLERLKLELQVPAGEAGRVRRGQAVEATTDAYPDWVIRGEVTTIRPLVEADARRLRVEVIVSNREQRLRPGMFVTARLLLPERTPWVMAPRAAVRWHPGLGAQVAYVVEGDRARLRVVQVGEGIGEEVEIRSGLEAGERVVVTGLEKLEDGKAVSSTDR</sequence>
<evidence type="ECO:0000259" key="4">
    <source>
        <dbReference type="Pfam" id="PF25967"/>
    </source>
</evidence>
<proteinExistence type="inferred from homology"/>
<dbReference type="SUPFAM" id="SSF111369">
    <property type="entry name" value="HlyD-like secretion proteins"/>
    <property type="match status" value="3"/>
</dbReference>
<dbReference type="EMBL" id="CP072643">
    <property type="protein sequence ID" value="QUV95617.1"/>
    <property type="molecule type" value="Genomic_DNA"/>
</dbReference>
<name>A0ABX8B6D9_9BACT</name>
<dbReference type="Proteomes" id="UP000677668">
    <property type="component" value="Chromosome 2"/>
</dbReference>
<dbReference type="Pfam" id="PF25967">
    <property type="entry name" value="RND-MFP_C"/>
    <property type="match status" value="1"/>
</dbReference>
<feature type="domain" description="CusB-like beta-barrel" evidence="3">
    <location>
        <begin position="292"/>
        <end position="363"/>
    </location>
</feature>
<dbReference type="Gene3D" id="2.40.30.170">
    <property type="match status" value="1"/>
</dbReference>
<keyword evidence="6" id="KW-1185">Reference proteome</keyword>
<dbReference type="Gene3D" id="1.10.287.470">
    <property type="entry name" value="Helix hairpin bin"/>
    <property type="match status" value="3"/>
</dbReference>
<feature type="coiled-coil region" evidence="2">
    <location>
        <begin position="114"/>
        <end position="250"/>
    </location>
</feature>
<dbReference type="InterPro" id="IPR058627">
    <property type="entry name" value="MdtA-like_C"/>
</dbReference>
<evidence type="ECO:0000313" key="5">
    <source>
        <dbReference type="EMBL" id="QUV95617.1"/>
    </source>
</evidence>
<gene>
    <name evidence="5" type="ORF">J8C05_12350</name>
</gene>
<dbReference type="NCBIfam" id="TIGR01730">
    <property type="entry name" value="RND_mfp"/>
    <property type="match status" value="1"/>
</dbReference>
<evidence type="ECO:0000256" key="1">
    <source>
        <dbReference type="ARBA" id="ARBA00009477"/>
    </source>
</evidence>
<evidence type="ECO:0000256" key="2">
    <source>
        <dbReference type="SAM" id="Coils"/>
    </source>
</evidence>
<keyword evidence="2" id="KW-0175">Coiled coil</keyword>
<dbReference type="Pfam" id="PF25954">
    <property type="entry name" value="Beta-barrel_RND_2"/>
    <property type="match status" value="1"/>
</dbReference>
<dbReference type="Gene3D" id="2.40.420.20">
    <property type="match status" value="1"/>
</dbReference>
<dbReference type="InterPro" id="IPR058792">
    <property type="entry name" value="Beta-barrel_RND_2"/>
</dbReference>
<comment type="similarity">
    <text evidence="1">Belongs to the membrane fusion protein (MFP) (TC 8.A.1) family.</text>
</comment>
<dbReference type="RefSeq" id="WP_211423833.1">
    <property type="nucleotide sequence ID" value="NZ_CP072643.1"/>
</dbReference>
<reference evidence="5 6" key="1">
    <citation type="submission" date="2021-03" db="EMBL/GenBank/DDBJ databases">
        <title>Genomic and phenotypic characterization of Chloracidobacterium isolates provides evidence for multiple species.</title>
        <authorList>
            <person name="Saini M.K."/>
            <person name="Costas A.M.G."/>
            <person name="Tank M."/>
            <person name="Bryant D.A."/>
        </authorList>
    </citation>
    <scope>NUCLEOTIDE SEQUENCE [LARGE SCALE GENOMIC DNA]</scope>
    <source>
        <strain evidence="5 6">N</strain>
    </source>
</reference>
<evidence type="ECO:0000259" key="3">
    <source>
        <dbReference type="Pfam" id="PF25954"/>
    </source>
</evidence>
<evidence type="ECO:0000313" key="6">
    <source>
        <dbReference type="Proteomes" id="UP000677668"/>
    </source>
</evidence>
<feature type="domain" description="Multidrug resistance protein MdtA-like C-terminal permuted SH3" evidence="4">
    <location>
        <begin position="372"/>
        <end position="431"/>
    </location>
</feature>
<dbReference type="Gene3D" id="2.40.50.100">
    <property type="match status" value="2"/>
</dbReference>